<dbReference type="Pfam" id="PF07883">
    <property type="entry name" value="Cupin_2"/>
    <property type="match status" value="1"/>
</dbReference>
<dbReference type="InterPro" id="IPR011051">
    <property type="entry name" value="RmlC_Cupin_sf"/>
</dbReference>
<reference evidence="2" key="1">
    <citation type="submission" date="2021-01" db="EMBL/GenBank/DDBJ databases">
        <title>Whole genome shotgun sequence of Sphaerisporangium rufum NBRC 109079.</title>
        <authorList>
            <person name="Komaki H."/>
            <person name="Tamura T."/>
        </authorList>
    </citation>
    <scope>NUCLEOTIDE SEQUENCE</scope>
    <source>
        <strain evidence="2">NBRC 109079</strain>
    </source>
</reference>
<feature type="domain" description="Cupin type-2" evidence="1">
    <location>
        <begin position="36"/>
        <end position="90"/>
    </location>
</feature>
<evidence type="ECO:0000313" key="3">
    <source>
        <dbReference type="Proteomes" id="UP000655287"/>
    </source>
</evidence>
<dbReference type="RefSeq" id="WP_203989355.1">
    <property type="nucleotide sequence ID" value="NZ_BOOU01000058.1"/>
</dbReference>
<gene>
    <name evidence="2" type="ORF">Sru01_43760</name>
</gene>
<name>A0A919V159_9ACTN</name>
<evidence type="ECO:0000259" key="1">
    <source>
        <dbReference type="Pfam" id="PF07883"/>
    </source>
</evidence>
<dbReference type="Proteomes" id="UP000655287">
    <property type="component" value="Unassembled WGS sequence"/>
</dbReference>
<organism evidence="2 3">
    <name type="scientific">Sphaerisporangium rufum</name>
    <dbReference type="NCBI Taxonomy" id="1381558"/>
    <lineage>
        <taxon>Bacteria</taxon>
        <taxon>Bacillati</taxon>
        <taxon>Actinomycetota</taxon>
        <taxon>Actinomycetes</taxon>
        <taxon>Streptosporangiales</taxon>
        <taxon>Streptosporangiaceae</taxon>
        <taxon>Sphaerisporangium</taxon>
    </lineage>
</organism>
<dbReference type="SUPFAM" id="SSF51182">
    <property type="entry name" value="RmlC-like cupins"/>
    <property type="match status" value="1"/>
</dbReference>
<evidence type="ECO:0000313" key="2">
    <source>
        <dbReference type="EMBL" id="GII79394.1"/>
    </source>
</evidence>
<keyword evidence="3" id="KW-1185">Reference proteome</keyword>
<dbReference type="InterPro" id="IPR014710">
    <property type="entry name" value="RmlC-like_jellyroll"/>
</dbReference>
<dbReference type="EMBL" id="BOOU01000058">
    <property type="protein sequence ID" value="GII79394.1"/>
    <property type="molecule type" value="Genomic_DNA"/>
</dbReference>
<dbReference type="Gene3D" id="2.60.120.10">
    <property type="entry name" value="Jelly Rolls"/>
    <property type="match status" value="1"/>
</dbReference>
<accession>A0A919V159</accession>
<dbReference type="AlphaFoldDB" id="A0A919V159"/>
<comment type="caution">
    <text evidence="2">The sequence shown here is derived from an EMBL/GenBank/DDBJ whole genome shotgun (WGS) entry which is preliminary data.</text>
</comment>
<protein>
    <recommendedName>
        <fullName evidence="1">Cupin type-2 domain-containing protein</fullName>
    </recommendedName>
</protein>
<dbReference type="InterPro" id="IPR013096">
    <property type="entry name" value="Cupin_2"/>
</dbReference>
<proteinExistence type="predicted"/>
<sequence length="138" mass="14069">MPVIRHAESRRTETPNAVMTTFASPTQGGSGLSVWRVDMPAGRSGPPHAFDTEQVWTILAGQATVELGGEELAVGPGDTVVMPAGVYRRITSGNGADLAAVVAAPAGGHAYPADPALKVSPDCALPADGGRLLPAWTA</sequence>